<dbReference type="RefSeq" id="WP_006738437.1">
    <property type="nucleotide sequence ID" value="NZ_AEUZ02000001.1"/>
</dbReference>
<dbReference type="Pfam" id="PF10672">
    <property type="entry name" value="Methyltrans_SAM"/>
    <property type="match status" value="1"/>
</dbReference>
<keyword evidence="1 6" id="KW-0489">Methyltransferase</keyword>
<dbReference type="InterPro" id="IPR036974">
    <property type="entry name" value="PUA_sf"/>
</dbReference>
<feature type="domain" description="RlmI-like PUA" evidence="5">
    <location>
        <begin position="5"/>
        <end position="64"/>
    </location>
</feature>
<dbReference type="STRING" id="764291.STRUR_0947"/>
<dbReference type="Gene3D" id="3.40.50.150">
    <property type="entry name" value="Vaccinia Virus protein VP39"/>
    <property type="match status" value="1"/>
</dbReference>
<keyword evidence="7" id="KW-1185">Reference proteome</keyword>
<protein>
    <submittedName>
        <fullName evidence="6">S-adenosylmethionine-dependent methyltransferase</fullName>
    </submittedName>
</protein>
<proteinExistence type="predicted"/>
<dbReference type="Gene3D" id="3.30.750.80">
    <property type="entry name" value="RNA methyltransferase domain (HRMD) like"/>
    <property type="match status" value="1"/>
</dbReference>
<dbReference type="InterPro" id="IPR041532">
    <property type="entry name" value="RlmI-like_PUA"/>
</dbReference>
<dbReference type="PROSITE" id="PS50890">
    <property type="entry name" value="PUA"/>
    <property type="match status" value="1"/>
</dbReference>
<dbReference type="SUPFAM" id="SSF88697">
    <property type="entry name" value="PUA domain-like"/>
    <property type="match status" value="1"/>
</dbReference>
<evidence type="ECO:0000313" key="7">
    <source>
        <dbReference type="Proteomes" id="UP000005388"/>
    </source>
</evidence>
<evidence type="ECO:0000256" key="3">
    <source>
        <dbReference type="ARBA" id="ARBA00022691"/>
    </source>
</evidence>
<dbReference type="InterPro" id="IPR029063">
    <property type="entry name" value="SAM-dependent_MTases_sf"/>
</dbReference>
<accession>G5KFA7</accession>
<sequence length="387" mass="44416">MKKLQVDSLAEKKIKQGIQLLYSRDIKVDFELNQLVSLFNKNNQFLGTAYLSEQNKGIGWVLSKNEVVLDLNYFIALFKVAKSKRHDYILSTQTNAFRVFNQDGDHFGGLTIDIYDDFALFSWYNEFVVSQKAIILEAFNLVFPEINGIYEKLRIKNASYQSAHLYGKEAPEKFLIKENDINYQIFLNDGLMTGIFLDQHDVRNHLTKGLANQKSVLNLFSYTAAFSVASVVGGAKKTDSVDLAKRSKELSIAHFKANNLPLDNHNFIIMDVFEYFKYAKRKQLKYDLIIIDPPSFARNKKQTFSVQKDYHRLVSQSLDILEPNGSLILSTNAANLTKKQFKKQIEKGLGKVNYDITQFQQLPNDFTVNNSDESSNYLKVFTIKVTQ</sequence>
<dbReference type="InterPro" id="IPR019614">
    <property type="entry name" value="SAM-dep_methyl-trfase"/>
</dbReference>
<dbReference type="Proteomes" id="UP000005388">
    <property type="component" value="Unassembled WGS sequence"/>
</dbReference>
<dbReference type="GO" id="GO:0003723">
    <property type="term" value="F:RNA binding"/>
    <property type="evidence" value="ECO:0007669"/>
    <property type="project" value="InterPro"/>
</dbReference>
<name>G5KFA7_9STRE</name>
<dbReference type="eggNOG" id="COG1092">
    <property type="taxonomic scope" value="Bacteria"/>
</dbReference>
<dbReference type="Pfam" id="PF17785">
    <property type="entry name" value="PUA_3"/>
    <property type="match status" value="1"/>
</dbReference>
<evidence type="ECO:0000259" key="4">
    <source>
        <dbReference type="Pfam" id="PF10672"/>
    </source>
</evidence>
<evidence type="ECO:0000256" key="2">
    <source>
        <dbReference type="ARBA" id="ARBA00022679"/>
    </source>
</evidence>
<dbReference type="Gene3D" id="2.30.130.10">
    <property type="entry name" value="PUA domain"/>
    <property type="match status" value="1"/>
</dbReference>
<keyword evidence="2" id="KW-0808">Transferase</keyword>
<keyword evidence="3" id="KW-0949">S-adenosyl-L-methionine</keyword>
<dbReference type="GO" id="GO:0008168">
    <property type="term" value="F:methyltransferase activity"/>
    <property type="evidence" value="ECO:0007669"/>
    <property type="project" value="UniProtKB-KW"/>
</dbReference>
<dbReference type="PANTHER" id="PTHR43042">
    <property type="entry name" value="SAM-DEPENDENT METHYLTRANSFERASE"/>
    <property type="match status" value="1"/>
</dbReference>
<dbReference type="PANTHER" id="PTHR43042:SF3">
    <property type="entry name" value="RIBOSOMAL RNA LARGE SUBUNIT METHYLTRANSFERASE YWBD-RELATED"/>
    <property type="match status" value="1"/>
</dbReference>
<dbReference type="AlphaFoldDB" id="G5KFA7"/>
<reference evidence="6 7" key="1">
    <citation type="journal article" date="2014" name="Int. J. Syst. Evol. Microbiol.">
        <title>Phylogenomics and the dynamic genome evolution of the genus Streptococcus.</title>
        <authorList>
            <consortium name="The Broad Institute Genome Sequencing Platform"/>
            <person name="Richards V.P."/>
            <person name="Palmer S.R."/>
            <person name="Pavinski Bitar P.D."/>
            <person name="Qin X."/>
            <person name="Weinstock G.M."/>
            <person name="Highlander S.K."/>
            <person name="Town C.D."/>
            <person name="Burne R.A."/>
            <person name="Stanhope M.J."/>
        </authorList>
    </citation>
    <scope>NUCLEOTIDE SEQUENCE [LARGE SCALE GENOMIC DNA]</scope>
    <source>
        <strain evidence="6 7">2285-97</strain>
    </source>
</reference>
<evidence type="ECO:0000259" key="5">
    <source>
        <dbReference type="Pfam" id="PF17785"/>
    </source>
</evidence>
<dbReference type="EMBL" id="AEUZ02000001">
    <property type="protein sequence ID" value="EHJ55643.1"/>
    <property type="molecule type" value="Genomic_DNA"/>
</dbReference>
<evidence type="ECO:0000313" key="6">
    <source>
        <dbReference type="EMBL" id="EHJ55643.1"/>
    </source>
</evidence>
<feature type="domain" description="S-adenosylmethionine-dependent methyltransferase" evidence="4">
    <location>
        <begin position="168"/>
        <end position="335"/>
    </location>
</feature>
<dbReference type="SUPFAM" id="SSF53335">
    <property type="entry name" value="S-adenosyl-L-methionine-dependent methyltransferases"/>
    <property type="match status" value="1"/>
</dbReference>
<gene>
    <name evidence="6" type="ORF">STRUR_0947</name>
</gene>
<dbReference type="GO" id="GO:0032259">
    <property type="term" value="P:methylation"/>
    <property type="evidence" value="ECO:0007669"/>
    <property type="project" value="UniProtKB-KW"/>
</dbReference>
<dbReference type="CDD" id="cd11572">
    <property type="entry name" value="RlmI_M_like"/>
    <property type="match status" value="1"/>
</dbReference>
<organism evidence="6 7">
    <name type="scientific">Streptococcus urinalis 2285-97</name>
    <dbReference type="NCBI Taxonomy" id="764291"/>
    <lineage>
        <taxon>Bacteria</taxon>
        <taxon>Bacillati</taxon>
        <taxon>Bacillota</taxon>
        <taxon>Bacilli</taxon>
        <taxon>Lactobacillales</taxon>
        <taxon>Streptococcaceae</taxon>
        <taxon>Streptococcus</taxon>
    </lineage>
</organism>
<comment type="caution">
    <text evidence="6">The sequence shown here is derived from an EMBL/GenBank/DDBJ whole genome shotgun (WGS) entry which is preliminary data.</text>
</comment>
<dbReference type="InterPro" id="IPR015947">
    <property type="entry name" value="PUA-like_sf"/>
</dbReference>
<evidence type="ECO:0000256" key="1">
    <source>
        <dbReference type="ARBA" id="ARBA00022603"/>
    </source>
</evidence>